<keyword evidence="3" id="KW-1185">Reference proteome</keyword>
<dbReference type="Proteomes" id="UP000717696">
    <property type="component" value="Unassembled WGS sequence"/>
</dbReference>
<protein>
    <submittedName>
        <fullName evidence="2">Uncharacterized protein</fullName>
    </submittedName>
</protein>
<dbReference type="OrthoDB" id="2245989at2759"/>
<accession>A0A9P9J124</accession>
<dbReference type="PANTHER" id="PTHR38116:SF1">
    <property type="entry name" value="BZIP DOMAIN-CONTAINING PROTEIN"/>
    <property type="match status" value="1"/>
</dbReference>
<evidence type="ECO:0000256" key="1">
    <source>
        <dbReference type="SAM" id="MobiDB-lite"/>
    </source>
</evidence>
<proteinExistence type="predicted"/>
<feature type="region of interest" description="Disordered" evidence="1">
    <location>
        <begin position="1"/>
        <end position="21"/>
    </location>
</feature>
<organism evidence="2 3">
    <name type="scientific">Dactylonectria estremocensis</name>
    <dbReference type="NCBI Taxonomy" id="1079267"/>
    <lineage>
        <taxon>Eukaryota</taxon>
        <taxon>Fungi</taxon>
        <taxon>Dikarya</taxon>
        <taxon>Ascomycota</taxon>
        <taxon>Pezizomycotina</taxon>
        <taxon>Sordariomycetes</taxon>
        <taxon>Hypocreomycetidae</taxon>
        <taxon>Hypocreales</taxon>
        <taxon>Nectriaceae</taxon>
        <taxon>Dactylonectria</taxon>
    </lineage>
</organism>
<evidence type="ECO:0000313" key="3">
    <source>
        <dbReference type="Proteomes" id="UP000717696"/>
    </source>
</evidence>
<dbReference type="EMBL" id="JAGMUU010000010">
    <property type="protein sequence ID" value="KAH7144151.1"/>
    <property type="molecule type" value="Genomic_DNA"/>
</dbReference>
<reference evidence="2" key="1">
    <citation type="journal article" date="2021" name="Nat. Commun.">
        <title>Genetic determinants of endophytism in the Arabidopsis root mycobiome.</title>
        <authorList>
            <person name="Mesny F."/>
            <person name="Miyauchi S."/>
            <person name="Thiergart T."/>
            <person name="Pickel B."/>
            <person name="Atanasova L."/>
            <person name="Karlsson M."/>
            <person name="Huettel B."/>
            <person name="Barry K.W."/>
            <person name="Haridas S."/>
            <person name="Chen C."/>
            <person name="Bauer D."/>
            <person name="Andreopoulos W."/>
            <person name="Pangilinan J."/>
            <person name="LaButti K."/>
            <person name="Riley R."/>
            <person name="Lipzen A."/>
            <person name="Clum A."/>
            <person name="Drula E."/>
            <person name="Henrissat B."/>
            <person name="Kohler A."/>
            <person name="Grigoriev I.V."/>
            <person name="Martin F.M."/>
            <person name="Hacquard S."/>
        </authorList>
    </citation>
    <scope>NUCLEOTIDE SEQUENCE</scope>
    <source>
        <strain evidence="2">MPI-CAGE-AT-0021</strain>
    </source>
</reference>
<sequence length="238" mass="26871">MPPHPIPLQHMPQQALAGPGNDWTGISDPKARKKLQDRVHQRISHLGSFAACEPDSERTERFILQFTTNAHLAFLRGSPRAEMLLNLVQFNTTRALVTNARIMGITHEIMSPKSRSWFPSKGGDISTHDSLPPSLRPTLLQLTVSHHPWIDILPLPEIRDNLLRHDEKSYDNKELCRDLRGFQAVALGCGGMITWADPWDSRGWEVTEAFAAKWPWVIEGCHELLDSTNHWKAARDGG</sequence>
<comment type="caution">
    <text evidence="2">The sequence shown here is derived from an EMBL/GenBank/DDBJ whole genome shotgun (WGS) entry which is preliminary data.</text>
</comment>
<dbReference type="PANTHER" id="PTHR38116">
    <property type="entry name" value="CHROMOSOME 7, WHOLE GENOME SHOTGUN SEQUENCE"/>
    <property type="match status" value="1"/>
</dbReference>
<dbReference type="AlphaFoldDB" id="A0A9P9J124"/>
<gene>
    <name evidence="2" type="ORF">B0J13DRAFT_584975</name>
</gene>
<name>A0A9P9J124_9HYPO</name>
<dbReference type="InterPro" id="IPR021833">
    <property type="entry name" value="DUF3425"/>
</dbReference>
<evidence type="ECO:0000313" key="2">
    <source>
        <dbReference type="EMBL" id="KAH7144151.1"/>
    </source>
</evidence>
<dbReference type="Pfam" id="PF11905">
    <property type="entry name" value="DUF3425"/>
    <property type="match status" value="1"/>
</dbReference>